<dbReference type="InterPro" id="IPR007518">
    <property type="entry name" value="MINDY"/>
</dbReference>
<comment type="caution">
    <text evidence="3">The sequence shown here is derived from an EMBL/GenBank/DDBJ whole genome shotgun (WGS) entry which is preliminary data.</text>
</comment>
<dbReference type="GO" id="GO:0016807">
    <property type="term" value="F:cysteine-type carboxypeptidase activity"/>
    <property type="evidence" value="ECO:0007669"/>
    <property type="project" value="TreeGrafter"/>
</dbReference>
<dbReference type="InterPro" id="IPR033979">
    <property type="entry name" value="MINDY_domain"/>
</dbReference>
<dbReference type="STRING" id="1245528.M3IL95"/>
<proteinExistence type="predicted"/>
<dbReference type="OMA" id="HTRFSNE"/>
<dbReference type="GO" id="GO:0071108">
    <property type="term" value="P:protein K48-linked deubiquitination"/>
    <property type="evidence" value="ECO:0007669"/>
    <property type="project" value="TreeGrafter"/>
</dbReference>
<gene>
    <name evidence="3" type="ORF">G210_2596</name>
</gene>
<feature type="domain" description="MINDY deubiquitinase" evidence="2">
    <location>
        <begin position="22"/>
        <end position="318"/>
    </location>
</feature>
<evidence type="ECO:0000256" key="1">
    <source>
        <dbReference type="SAM" id="MobiDB-lite"/>
    </source>
</evidence>
<sequence length="419" mass="47553">MSDQVPPEGGSSSSSRPHESVQFPVKLVDWTLANKSLSTPILLQEKNGPCPLIALCNSLLLNNDFQNENQLVSYEDSHPKSTTVEAVFNFKQKLVNKYHNEGCISLQEILEYLGDLLLIFVDSKPKMNAVNIDEMLVNLPKLHTGLNVNPLLNSNNFQRELGTELFEIFGLKFKHGWVIDPALDNTDWNVDEYHDVVCLINQLENFDAVQDYLLQDDTSEEIAANKQLIMRWLNLNQTQLTEQGITSLNQDLNENEFIIFFRNNHFSTLFKKSDQEFYALLTDSSFVAKANNTKFSKIIWQSLNSISGNEDLFFTGDFMPILDIDQDLPGHEESGSDYLLLKQLQEEEDEKMAQRLQKNYNKRESKPSTATSNTPPKSKSDNGKKKSLPTTPAPAATPADNKNKDDKKKKKKLVDCIIT</sequence>
<dbReference type="Pfam" id="PF04424">
    <property type="entry name" value="MINDY_DUB"/>
    <property type="match status" value="1"/>
</dbReference>
<protein>
    <recommendedName>
        <fullName evidence="2">MINDY deubiquitinase domain-containing protein</fullName>
    </recommendedName>
</protein>
<dbReference type="PANTHER" id="PTHR18063">
    <property type="entry name" value="NF-E2 INDUCIBLE PROTEIN"/>
    <property type="match status" value="1"/>
</dbReference>
<keyword evidence="4" id="KW-1185">Reference proteome</keyword>
<dbReference type="GO" id="GO:0005829">
    <property type="term" value="C:cytosol"/>
    <property type="evidence" value="ECO:0007669"/>
    <property type="project" value="TreeGrafter"/>
</dbReference>
<feature type="region of interest" description="Disordered" evidence="1">
    <location>
        <begin position="359"/>
        <end position="419"/>
    </location>
</feature>
<evidence type="ECO:0000313" key="3">
    <source>
        <dbReference type="EMBL" id="EMG47121.1"/>
    </source>
</evidence>
<dbReference type="Proteomes" id="UP000011777">
    <property type="component" value="Unassembled WGS sequence"/>
</dbReference>
<dbReference type="GO" id="GO:1990380">
    <property type="term" value="F:K48-linked deubiquitinase activity"/>
    <property type="evidence" value="ECO:0007669"/>
    <property type="project" value="InterPro"/>
</dbReference>
<reference evidence="3 4" key="1">
    <citation type="submission" date="2013-02" db="EMBL/GenBank/DDBJ databases">
        <title>Genome sequence of Candida maltosa Xu316, a potential industrial strain for xylitol and ethanol production.</title>
        <authorList>
            <person name="Yu J."/>
            <person name="Wang Q."/>
            <person name="Geng X."/>
            <person name="Bao W."/>
            <person name="He P."/>
            <person name="Cai J."/>
        </authorList>
    </citation>
    <scope>NUCLEOTIDE SEQUENCE [LARGE SCALE GENOMIC DNA]</scope>
    <source>
        <strain evidence="4">Xu316</strain>
    </source>
</reference>
<feature type="compositionally biased region" description="Polar residues" evidence="1">
    <location>
        <begin position="367"/>
        <end position="377"/>
    </location>
</feature>
<feature type="compositionally biased region" description="Low complexity" evidence="1">
    <location>
        <begin position="389"/>
        <end position="400"/>
    </location>
</feature>
<dbReference type="OrthoDB" id="10261212at2759"/>
<evidence type="ECO:0000313" key="4">
    <source>
        <dbReference type="Proteomes" id="UP000011777"/>
    </source>
</evidence>
<dbReference type="AlphaFoldDB" id="M3IL95"/>
<organism evidence="3 4">
    <name type="scientific">Candida maltosa (strain Xu316)</name>
    <name type="common">Yeast</name>
    <dbReference type="NCBI Taxonomy" id="1245528"/>
    <lineage>
        <taxon>Eukaryota</taxon>
        <taxon>Fungi</taxon>
        <taxon>Dikarya</taxon>
        <taxon>Ascomycota</taxon>
        <taxon>Saccharomycotina</taxon>
        <taxon>Pichiomycetes</taxon>
        <taxon>Debaryomycetaceae</taxon>
        <taxon>Candida/Lodderomyces clade</taxon>
        <taxon>Candida</taxon>
    </lineage>
</organism>
<feature type="region of interest" description="Disordered" evidence="1">
    <location>
        <begin position="1"/>
        <end position="20"/>
    </location>
</feature>
<accession>M3IL95</accession>
<dbReference type="PANTHER" id="PTHR18063:SF6">
    <property type="entry name" value="UBIQUITIN CARBOXYL-TERMINAL HYDROLASE"/>
    <property type="match status" value="1"/>
</dbReference>
<name>M3IL95_CANMX</name>
<dbReference type="eggNOG" id="KOG2427">
    <property type="taxonomic scope" value="Eukaryota"/>
</dbReference>
<dbReference type="GO" id="GO:0071944">
    <property type="term" value="C:cell periphery"/>
    <property type="evidence" value="ECO:0007669"/>
    <property type="project" value="TreeGrafter"/>
</dbReference>
<evidence type="ECO:0000259" key="2">
    <source>
        <dbReference type="Pfam" id="PF04424"/>
    </source>
</evidence>
<dbReference type="EMBL" id="AOGT01001718">
    <property type="protein sequence ID" value="EMG47121.1"/>
    <property type="molecule type" value="Genomic_DNA"/>
</dbReference>
<dbReference type="HOGENOM" id="CLU_022566_0_1_1"/>
<dbReference type="GO" id="GO:0004843">
    <property type="term" value="F:cysteine-type deubiquitinase activity"/>
    <property type="evidence" value="ECO:0007669"/>
    <property type="project" value="InterPro"/>
</dbReference>